<accession>A0A8J6TQX5</accession>
<comment type="caution">
    <text evidence="3">The sequence shown here is derived from an EMBL/GenBank/DDBJ whole genome shotgun (WGS) entry which is preliminary data.</text>
</comment>
<dbReference type="OrthoDB" id="1988587at2"/>
<proteinExistence type="predicted"/>
<organism evidence="3 4">
    <name type="scientific">Massiliimalia timonensis</name>
    <dbReference type="NCBI Taxonomy" id="1987501"/>
    <lineage>
        <taxon>Bacteria</taxon>
        <taxon>Bacillati</taxon>
        <taxon>Bacillota</taxon>
        <taxon>Clostridia</taxon>
        <taxon>Eubacteriales</taxon>
        <taxon>Oscillospiraceae</taxon>
        <taxon>Massiliimalia</taxon>
    </lineage>
</organism>
<feature type="signal peptide" evidence="1">
    <location>
        <begin position="1"/>
        <end position="18"/>
    </location>
</feature>
<dbReference type="AlphaFoldDB" id="A0A8J6TQX5"/>
<dbReference type="Pfam" id="PF12010">
    <property type="entry name" value="DUF3502"/>
    <property type="match status" value="1"/>
</dbReference>
<dbReference type="PANTHER" id="PTHR43649">
    <property type="entry name" value="ARABINOSE-BINDING PROTEIN-RELATED"/>
    <property type="match status" value="1"/>
</dbReference>
<dbReference type="PROSITE" id="PS51257">
    <property type="entry name" value="PROKAR_LIPOPROTEIN"/>
    <property type="match status" value="1"/>
</dbReference>
<dbReference type="EMBL" id="JACRTL010000007">
    <property type="protein sequence ID" value="MBC8611634.1"/>
    <property type="molecule type" value="Genomic_DNA"/>
</dbReference>
<feature type="domain" description="DUF3502" evidence="2">
    <location>
        <begin position="435"/>
        <end position="500"/>
    </location>
</feature>
<sequence>MKKRFAKIAALLCALTMAASVVTSCGSKDDNSGTSGAKTGELDTSKEVELSIYVIGDRPAKQDEVEENYNKLFKEKLNCTVKTNYLSWAEYRNKYPLLFSSGEKFDMAYAASWLNFYSLAQKGAFMNLDELWPTYAPKNFAQQSETAKEQATVDGHYYGIPSLYKTYSAYGPIYRTDILEGTDWDGKMENLEDYETYLSYVKKEAPEMQPLSIVQEGAEIDELFMQERGLYPVKGALGDFLWLDPTESNPKIFTYYDYEETPEFLELVNRWNEAGYFSKSALSNTDTTEVENGKAASRIKNMGTYEGAHIQHPDWGFKFANFVSDVSYSSFMQDAFVISNTSENPERALAWYDLITSDEEAFRTWNYGIEGKSYQIVDGQVEKLNLEEYEENPLWTARTPGLFLRVFGSPADIPEMEASYDEHIKEDQGCQKFRAFNIDTSKVETEYAACINVHQQYWWPLELGYTDPVEGLKEYQQKMEAAGVDKVIEEFQRQLDEYLKNK</sequence>
<feature type="chain" id="PRO_5039598059" evidence="1">
    <location>
        <begin position="19"/>
        <end position="502"/>
    </location>
</feature>
<evidence type="ECO:0000313" key="3">
    <source>
        <dbReference type="EMBL" id="MBC8611634.1"/>
    </source>
</evidence>
<keyword evidence="4" id="KW-1185">Reference proteome</keyword>
<name>A0A8J6TQX5_9FIRM</name>
<dbReference type="SUPFAM" id="SSF53850">
    <property type="entry name" value="Periplasmic binding protein-like II"/>
    <property type="match status" value="1"/>
</dbReference>
<evidence type="ECO:0000256" key="1">
    <source>
        <dbReference type="SAM" id="SignalP"/>
    </source>
</evidence>
<evidence type="ECO:0000259" key="2">
    <source>
        <dbReference type="Pfam" id="PF12010"/>
    </source>
</evidence>
<protein>
    <submittedName>
        <fullName evidence="3">ABC transporter substrate-binding protein</fullName>
    </submittedName>
</protein>
<evidence type="ECO:0000313" key="4">
    <source>
        <dbReference type="Proteomes" id="UP000632659"/>
    </source>
</evidence>
<dbReference type="InterPro" id="IPR050490">
    <property type="entry name" value="Bact_solute-bd_prot1"/>
</dbReference>
<dbReference type="InterPro" id="IPR022627">
    <property type="entry name" value="DUF3502"/>
</dbReference>
<dbReference type="PANTHER" id="PTHR43649:SF17">
    <property type="entry name" value="ABC TRANSPORTER SOLUTE BINDING PROTEIN-SUGAR TRANSPORT"/>
    <property type="match status" value="1"/>
</dbReference>
<dbReference type="Gene3D" id="3.40.190.10">
    <property type="entry name" value="Periplasmic binding protein-like II"/>
    <property type="match status" value="2"/>
</dbReference>
<dbReference type="Proteomes" id="UP000632659">
    <property type="component" value="Unassembled WGS sequence"/>
</dbReference>
<dbReference type="InterPro" id="IPR006059">
    <property type="entry name" value="SBP"/>
</dbReference>
<keyword evidence="1" id="KW-0732">Signal</keyword>
<reference evidence="3" key="1">
    <citation type="submission" date="2020-08" db="EMBL/GenBank/DDBJ databases">
        <title>Genome public.</title>
        <authorList>
            <person name="Liu C."/>
            <person name="Sun Q."/>
        </authorList>
    </citation>
    <scope>NUCLEOTIDE SEQUENCE</scope>
    <source>
        <strain evidence="3">NSJ-15</strain>
    </source>
</reference>
<dbReference type="RefSeq" id="WP_158662685.1">
    <property type="nucleotide sequence ID" value="NZ_FYDD01000004.1"/>
</dbReference>
<gene>
    <name evidence="3" type="ORF">H8702_11085</name>
</gene>
<dbReference type="Pfam" id="PF01547">
    <property type="entry name" value="SBP_bac_1"/>
    <property type="match status" value="1"/>
</dbReference>